<proteinExistence type="inferred from homology"/>
<protein>
    <submittedName>
        <fullName evidence="8">Cobalamin synthesis protein</fullName>
    </submittedName>
</protein>
<comment type="similarity">
    <text evidence="4">Belongs to the SIMIBI class G3E GTPase family. ZNG1 subfamily.</text>
</comment>
<keyword evidence="2" id="KW-0378">Hydrolase</keyword>
<dbReference type="InterPro" id="IPR051316">
    <property type="entry name" value="Zinc-reg_GTPase_activator"/>
</dbReference>
<evidence type="ECO:0000256" key="1">
    <source>
        <dbReference type="ARBA" id="ARBA00022741"/>
    </source>
</evidence>
<dbReference type="PANTHER" id="PTHR13748:SF62">
    <property type="entry name" value="COBW DOMAIN-CONTAINING PROTEIN"/>
    <property type="match status" value="1"/>
</dbReference>
<sequence length="351" mass="38787">MSEGVDGRTPVTLLTGFLGSGKTTILNHLLQQPELADTAVIINEFGEIGLDHLLVEQVSENLRLLQSGCLCCTVRGDLVDTLVDLHARRAQAQLPSFNRVMIETTGLADPTAILQTFMVDPQVIALYRLDQVVTAIDAVNAARTLDRHGEALRQVSLADRILLTKTDLASEETIRSLRERLLDLNPDARIVPVINGSVSAEDVLQTAPWDTFKAEQHLARLDGGQRGNSHRDGNVQSHCLVFSQPVSEARLANWLELMAMVRGESLLRVKGLVQLVEHPEQPTVIHGVQQIFHPLRQLPAWPADDRRSRIVLIVQDLDFAEITRTFEKFVGVALPKFQPLSLLKALDRAAG</sequence>
<dbReference type="OrthoDB" id="9808822at2"/>
<evidence type="ECO:0000313" key="8">
    <source>
        <dbReference type="EMBL" id="RMQ49557.1"/>
    </source>
</evidence>
<dbReference type="InterPro" id="IPR011629">
    <property type="entry name" value="CobW-like_C"/>
</dbReference>
<dbReference type="Gene3D" id="3.40.50.300">
    <property type="entry name" value="P-loop containing nucleotide triphosphate hydrolases"/>
    <property type="match status" value="1"/>
</dbReference>
<evidence type="ECO:0000256" key="3">
    <source>
        <dbReference type="ARBA" id="ARBA00023186"/>
    </source>
</evidence>
<dbReference type="SMART" id="SM00833">
    <property type="entry name" value="CobW_C"/>
    <property type="match status" value="1"/>
</dbReference>
<dbReference type="Pfam" id="PF02492">
    <property type="entry name" value="cobW"/>
    <property type="match status" value="1"/>
</dbReference>
<dbReference type="GO" id="GO:0000166">
    <property type="term" value="F:nucleotide binding"/>
    <property type="evidence" value="ECO:0007669"/>
    <property type="project" value="UniProtKB-KW"/>
</dbReference>
<reference evidence="8 9" key="1">
    <citation type="submission" date="2018-08" db="EMBL/GenBank/DDBJ databases">
        <title>Recombination of ecologically and evolutionarily significant loci maintains genetic cohesion in the Pseudomonas syringae species complex.</title>
        <authorList>
            <person name="Dillon M."/>
            <person name="Thakur S."/>
            <person name="Almeida R.N.D."/>
            <person name="Weir B.S."/>
            <person name="Guttman D.S."/>
        </authorList>
    </citation>
    <scope>NUCLEOTIDE SEQUENCE [LARGE SCALE GENOMIC DNA]</scope>
    <source>
        <strain evidence="8 9">ICMP 3353</strain>
    </source>
</reference>
<dbReference type="CDD" id="cd03112">
    <property type="entry name" value="CobW-like"/>
    <property type="match status" value="1"/>
</dbReference>
<evidence type="ECO:0000256" key="5">
    <source>
        <dbReference type="ARBA" id="ARBA00045658"/>
    </source>
</evidence>
<dbReference type="SUPFAM" id="SSF90002">
    <property type="entry name" value="Hypothetical protein YjiA, C-terminal domain"/>
    <property type="match status" value="1"/>
</dbReference>
<dbReference type="InterPro" id="IPR003495">
    <property type="entry name" value="CobW/HypB/UreG_nucleotide-bd"/>
</dbReference>
<dbReference type="InterPro" id="IPR027417">
    <property type="entry name" value="P-loop_NTPase"/>
</dbReference>
<evidence type="ECO:0000259" key="7">
    <source>
        <dbReference type="SMART" id="SM00833"/>
    </source>
</evidence>
<accession>A0A3M4M6V6</accession>
<dbReference type="EMBL" id="RBRE01000016">
    <property type="protein sequence ID" value="RMQ49557.1"/>
    <property type="molecule type" value="Genomic_DNA"/>
</dbReference>
<comment type="catalytic activity">
    <reaction evidence="6">
        <text>GTP + H2O = GDP + phosphate + H(+)</text>
        <dbReference type="Rhea" id="RHEA:19669"/>
        <dbReference type="ChEBI" id="CHEBI:15377"/>
        <dbReference type="ChEBI" id="CHEBI:15378"/>
        <dbReference type="ChEBI" id="CHEBI:37565"/>
        <dbReference type="ChEBI" id="CHEBI:43474"/>
        <dbReference type="ChEBI" id="CHEBI:58189"/>
    </reaction>
    <physiologicalReaction direction="left-to-right" evidence="6">
        <dbReference type="Rhea" id="RHEA:19670"/>
    </physiologicalReaction>
</comment>
<evidence type="ECO:0000256" key="2">
    <source>
        <dbReference type="ARBA" id="ARBA00022801"/>
    </source>
</evidence>
<dbReference type="GO" id="GO:0016787">
    <property type="term" value="F:hydrolase activity"/>
    <property type="evidence" value="ECO:0007669"/>
    <property type="project" value="UniProtKB-KW"/>
</dbReference>
<gene>
    <name evidence="8" type="ORF">ALQ04_03407</name>
</gene>
<dbReference type="InterPro" id="IPR036627">
    <property type="entry name" value="CobW-likC_sf"/>
</dbReference>
<evidence type="ECO:0000256" key="4">
    <source>
        <dbReference type="ARBA" id="ARBA00034320"/>
    </source>
</evidence>
<comment type="caution">
    <text evidence="8">The sequence shown here is derived from an EMBL/GenBank/DDBJ whole genome shotgun (WGS) entry which is preliminary data.</text>
</comment>
<dbReference type="RefSeq" id="WP_122314625.1">
    <property type="nucleotide sequence ID" value="NZ_RBRE01000016.1"/>
</dbReference>
<keyword evidence="1" id="KW-0547">Nucleotide-binding</keyword>
<evidence type="ECO:0000256" key="6">
    <source>
        <dbReference type="ARBA" id="ARBA00049117"/>
    </source>
</evidence>
<keyword evidence="3" id="KW-0143">Chaperone</keyword>
<dbReference type="SUPFAM" id="SSF52540">
    <property type="entry name" value="P-loop containing nucleoside triphosphate hydrolases"/>
    <property type="match status" value="1"/>
</dbReference>
<dbReference type="Proteomes" id="UP000277236">
    <property type="component" value="Unassembled WGS sequence"/>
</dbReference>
<organism evidence="8 9">
    <name type="scientific">Pseudomonas cichorii</name>
    <dbReference type="NCBI Taxonomy" id="36746"/>
    <lineage>
        <taxon>Bacteria</taxon>
        <taxon>Pseudomonadati</taxon>
        <taxon>Pseudomonadota</taxon>
        <taxon>Gammaproteobacteria</taxon>
        <taxon>Pseudomonadales</taxon>
        <taxon>Pseudomonadaceae</taxon>
        <taxon>Pseudomonas</taxon>
    </lineage>
</organism>
<name>A0A3M4M6V6_PSECI</name>
<dbReference type="Pfam" id="PF07683">
    <property type="entry name" value="CobW_C"/>
    <property type="match status" value="1"/>
</dbReference>
<comment type="function">
    <text evidence="5">Zinc chaperone that directly transfers zinc cofactor to target proteins, thereby activating them. Zinc is transferred from the CXCC motif in the GTPase domain to the zinc binding site in target proteins in a process requiring GTP hydrolysis.</text>
</comment>
<dbReference type="AlphaFoldDB" id="A0A3M4M6V6"/>
<dbReference type="PANTHER" id="PTHR13748">
    <property type="entry name" value="COBW-RELATED"/>
    <property type="match status" value="1"/>
</dbReference>
<feature type="domain" description="CobW C-terminal" evidence="7">
    <location>
        <begin position="235"/>
        <end position="330"/>
    </location>
</feature>
<evidence type="ECO:0000313" key="9">
    <source>
        <dbReference type="Proteomes" id="UP000277236"/>
    </source>
</evidence>
<dbReference type="Gene3D" id="3.30.1220.10">
    <property type="entry name" value="CobW-like, C-terminal domain"/>
    <property type="match status" value="1"/>
</dbReference>
<dbReference type="GO" id="GO:0005737">
    <property type="term" value="C:cytoplasm"/>
    <property type="evidence" value="ECO:0007669"/>
    <property type="project" value="TreeGrafter"/>
</dbReference>